<comment type="caution">
    <text evidence="2">The sequence shown here is derived from an EMBL/GenBank/DDBJ whole genome shotgun (WGS) entry which is preliminary data.</text>
</comment>
<dbReference type="CDD" id="cd02978">
    <property type="entry name" value="KaiB_like"/>
    <property type="match status" value="1"/>
</dbReference>
<dbReference type="SMART" id="SM01248">
    <property type="entry name" value="KaiB"/>
    <property type="match status" value="1"/>
</dbReference>
<dbReference type="Proteomes" id="UP000256485">
    <property type="component" value="Unassembled WGS sequence"/>
</dbReference>
<sequence>MRYKFRVYVAGHTERSEAAVANLTAVCETYVPGRYEIEVIDVSERPDLAETESIVATPTVVRQGVIPQRRVIGDLSDSARTAAALGLPAVGEPYGELWWT</sequence>
<gene>
    <name evidence="2" type="ORF">DFJ64_2438</name>
</gene>
<evidence type="ECO:0000259" key="1">
    <source>
        <dbReference type="SMART" id="SM01248"/>
    </source>
</evidence>
<dbReference type="PANTHER" id="PTHR41709">
    <property type="entry name" value="KAIB-LIKE PROTEIN 1"/>
    <property type="match status" value="1"/>
</dbReference>
<dbReference type="InterPro" id="IPR039022">
    <property type="entry name" value="KaiB-like"/>
</dbReference>
<dbReference type="GO" id="GO:0048511">
    <property type="term" value="P:rhythmic process"/>
    <property type="evidence" value="ECO:0007669"/>
    <property type="project" value="InterPro"/>
</dbReference>
<organism evidence="2 3">
    <name type="scientific">Thermasporomyces composti</name>
    <dbReference type="NCBI Taxonomy" id="696763"/>
    <lineage>
        <taxon>Bacteria</taxon>
        <taxon>Bacillati</taxon>
        <taxon>Actinomycetota</taxon>
        <taxon>Actinomycetes</taxon>
        <taxon>Propionibacteriales</taxon>
        <taxon>Nocardioidaceae</taxon>
        <taxon>Thermasporomyces</taxon>
    </lineage>
</organism>
<name>A0A3D9V5C4_THECX</name>
<feature type="domain" description="KaiB" evidence="1">
    <location>
        <begin position="6"/>
        <end position="87"/>
    </location>
</feature>
<evidence type="ECO:0000313" key="3">
    <source>
        <dbReference type="Proteomes" id="UP000256485"/>
    </source>
</evidence>
<dbReference type="Gene3D" id="3.40.30.10">
    <property type="entry name" value="Glutaredoxin"/>
    <property type="match status" value="1"/>
</dbReference>
<keyword evidence="3" id="KW-1185">Reference proteome</keyword>
<dbReference type="OrthoDB" id="5458519at2"/>
<dbReference type="SUPFAM" id="SSF52833">
    <property type="entry name" value="Thioredoxin-like"/>
    <property type="match status" value="1"/>
</dbReference>
<dbReference type="RefSeq" id="WP_115850543.1">
    <property type="nucleotide sequence ID" value="NZ_QTUC01000001.1"/>
</dbReference>
<protein>
    <submittedName>
        <fullName evidence="2">Circadian clock protein KaiB</fullName>
    </submittedName>
</protein>
<evidence type="ECO:0000313" key="2">
    <source>
        <dbReference type="EMBL" id="REF37002.1"/>
    </source>
</evidence>
<reference evidence="2 3" key="1">
    <citation type="submission" date="2018-08" db="EMBL/GenBank/DDBJ databases">
        <title>Sequencing the genomes of 1000 actinobacteria strains.</title>
        <authorList>
            <person name="Klenk H.-P."/>
        </authorList>
    </citation>
    <scope>NUCLEOTIDE SEQUENCE [LARGE SCALE GENOMIC DNA]</scope>
    <source>
        <strain evidence="2 3">DSM 22891</strain>
    </source>
</reference>
<dbReference type="InterPro" id="IPR011649">
    <property type="entry name" value="KaiB_domain"/>
</dbReference>
<dbReference type="PANTHER" id="PTHR41709:SF2">
    <property type="entry name" value="CIRCADIAN CLOCK PROTEIN KAIB2"/>
    <property type="match status" value="1"/>
</dbReference>
<dbReference type="Pfam" id="PF07689">
    <property type="entry name" value="KaiB"/>
    <property type="match status" value="1"/>
</dbReference>
<dbReference type="EMBL" id="QTUC01000001">
    <property type="protein sequence ID" value="REF37002.1"/>
    <property type="molecule type" value="Genomic_DNA"/>
</dbReference>
<dbReference type="InterPro" id="IPR036249">
    <property type="entry name" value="Thioredoxin-like_sf"/>
</dbReference>
<proteinExistence type="predicted"/>
<dbReference type="AlphaFoldDB" id="A0A3D9V5C4"/>
<accession>A0A3D9V5C4</accession>